<accession>A0A7X0LJ04</accession>
<dbReference type="GO" id="GO:0016987">
    <property type="term" value="F:sigma factor activity"/>
    <property type="evidence" value="ECO:0007669"/>
    <property type="project" value="UniProtKB-KW"/>
</dbReference>
<dbReference type="Gene3D" id="1.10.1740.10">
    <property type="match status" value="1"/>
</dbReference>
<dbReference type="RefSeq" id="WP_184675390.1">
    <property type="nucleotide sequence ID" value="NZ_JACHGY010000001.1"/>
</dbReference>
<dbReference type="SUPFAM" id="SSF88946">
    <property type="entry name" value="Sigma2 domain of RNA polymerase sigma factors"/>
    <property type="match status" value="1"/>
</dbReference>
<proteinExistence type="inferred from homology"/>
<dbReference type="GO" id="GO:0003677">
    <property type="term" value="F:DNA binding"/>
    <property type="evidence" value="ECO:0007669"/>
    <property type="project" value="UniProtKB-KW"/>
</dbReference>
<dbReference type="NCBIfam" id="TIGR02937">
    <property type="entry name" value="sigma70-ECF"/>
    <property type="match status" value="1"/>
</dbReference>
<keyword evidence="2" id="KW-0805">Transcription regulation</keyword>
<dbReference type="InterPro" id="IPR014284">
    <property type="entry name" value="RNA_pol_sigma-70_dom"/>
</dbReference>
<feature type="domain" description="RNA polymerase sigma factor 70 region 4 type 2" evidence="7">
    <location>
        <begin position="107"/>
        <end position="158"/>
    </location>
</feature>
<dbReference type="Proteomes" id="UP000541810">
    <property type="component" value="Unassembled WGS sequence"/>
</dbReference>
<dbReference type="InterPro" id="IPR013325">
    <property type="entry name" value="RNA_pol_sigma_r2"/>
</dbReference>
<evidence type="ECO:0000256" key="1">
    <source>
        <dbReference type="ARBA" id="ARBA00010641"/>
    </source>
</evidence>
<feature type="domain" description="RNA polymerase sigma-70 region 2" evidence="6">
    <location>
        <begin position="8"/>
        <end position="73"/>
    </location>
</feature>
<evidence type="ECO:0000256" key="2">
    <source>
        <dbReference type="ARBA" id="ARBA00023015"/>
    </source>
</evidence>
<evidence type="ECO:0000256" key="5">
    <source>
        <dbReference type="ARBA" id="ARBA00023163"/>
    </source>
</evidence>
<keyword evidence="9" id="KW-1185">Reference proteome</keyword>
<dbReference type="PANTHER" id="PTHR43133:SF8">
    <property type="entry name" value="RNA POLYMERASE SIGMA FACTOR HI_1459-RELATED"/>
    <property type="match status" value="1"/>
</dbReference>
<comment type="similarity">
    <text evidence="1">Belongs to the sigma-70 factor family. ECF subfamily.</text>
</comment>
<dbReference type="InterPro" id="IPR013249">
    <property type="entry name" value="RNA_pol_sigma70_r4_t2"/>
</dbReference>
<sequence length="178" mass="20033">MTDWHNIVTEHGPVVWKTVYRLLGDADLARDCYQETFLAAMKMSESAPVENWQAMLRTIGTRKAIDALRARVRARSREHSGVDPEHVVTSHAPGQGSQIVHLELVDAVRDVLARIPDRQAEAFALRHFEQMDNPEIADRLGTTPRNVSVLIHRAVARLQQDLPASVRQNNDFTSGVPR</sequence>
<dbReference type="InterPro" id="IPR013324">
    <property type="entry name" value="RNA_pol_sigma_r3/r4-like"/>
</dbReference>
<keyword evidence="4" id="KW-0238">DNA-binding</keyword>
<gene>
    <name evidence="8" type="ORF">HNQ40_000148</name>
</gene>
<dbReference type="Pfam" id="PF04542">
    <property type="entry name" value="Sigma70_r2"/>
    <property type="match status" value="1"/>
</dbReference>
<dbReference type="PANTHER" id="PTHR43133">
    <property type="entry name" value="RNA POLYMERASE ECF-TYPE SIGMA FACTO"/>
    <property type="match status" value="1"/>
</dbReference>
<evidence type="ECO:0000256" key="3">
    <source>
        <dbReference type="ARBA" id="ARBA00023082"/>
    </source>
</evidence>
<dbReference type="EMBL" id="JACHGY010000001">
    <property type="protein sequence ID" value="MBB6428342.1"/>
    <property type="molecule type" value="Genomic_DNA"/>
</dbReference>
<dbReference type="InterPro" id="IPR036388">
    <property type="entry name" value="WH-like_DNA-bd_sf"/>
</dbReference>
<dbReference type="GO" id="GO:0006352">
    <property type="term" value="P:DNA-templated transcription initiation"/>
    <property type="evidence" value="ECO:0007669"/>
    <property type="project" value="InterPro"/>
</dbReference>
<reference evidence="8 9" key="1">
    <citation type="submission" date="2020-08" db="EMBL/GenBank/DDBJ databases">
        <title>Genomic Encyclopedia of Type Strains, Phase IV (KMG-IV): sequencing the most valuable type-strain genomes for metagenomic binning, comparative biology and taxonomic classification.</title>
        <authorList>
            <person name="Goeker M."/>
        </authorList>
    </citation>
    <scope>NUCLEOTIDE SEQUENCE [LARGE SCALE GENOMIC DNA]</scope>
    <source>
        <strain evidence="8 9">DSM 103725</strain>
    </source>
</reference>
<name>A0A7X0LJ04_9BACT</name>
<protein>
    <submittedName>
        <fullName evidence="8">RNA polymerase sigma-70 factor (ECF subfamily)</fullName>
    </submittedName>
</protein>
<evidence type="ECO:0000259" key="7">
    <source>
        <dbReference type="Pfam" id="PF08281"/>
    </source>
</evidence>
<dbReference type="SUPFAM" id="SSF88659">
    <property type="entry name" value="Sigma3 and sigma4 domains of RNA polymerase sigma factors"/>
    <property type="match status" value="1"/>
</dbReference>
<dbReference type="CDD" id="cd06171">
    <property type="entry name" value="Sigma70_r4"/>
    <property type="match status" value="1"/>
</dbReference>
<keyword evidence="3" id="KW-0731">Sigma factor</keyword>
<comment type="caution">
    <text evidence="8">The sequence shown here is derived from an EMBL/GenBank/DDBJ whole genome shotgun (WGS) entry which is preliminary data.</text>
</comment>
<keyword evidence="5" id="KW-0804">Transcription</keyword>
<dbReference type="InterPro" id="IPR039425">
    <property type="entry name" value="RNA_pol_sigma-70-like"/>
</dbReference>
<evidence type="ECO:0000259" key="6">
    <source>
        <dbReference type="Pfam" id="PF04542"/>
    </source>
</evidence>
<dbReference type="Gene3D" id="1.10.10.10">
    <property type="entry name" value="Winged helix-like DNA-binding domain superfamily/Winged helix DNA-binding domain"/>
    <property type="match status" value="1"/>
</dbReference>
<evidence type="ECO:0000256" key="4">
    <source>
        <dbReference type="ARBA" id="ARBA00023125"/>
    </source>
</evidence>
<dbReference type="InterPro" id="IPR007627">
    <property type="entry name" value="RNA_pol_sigma70_r2"/>
</dbReference>
<evidence type="ECO:0000313" key="9">
    <source>
        <dbReference type="Proteomes" id="UP000541810"/>
    </source>
</evidence>
<dbReference type="AlphaFoldDB" id="A0A7X0LJ04"/>
<dbReference type="Pfam" id="PF08281">
    <property type="entry name" value="Sigma70_r4_2"/>
    <property type="match status" value="1"/>
</dbReference>
<evidence type="ECO:0000313" key="8">
    <source>
        <dbReference type="EMBL" id="MBB6428342.1"/>
    </source>
</evidence>
<organism evidence="8 9">
    <name type="scientific">Algisphaera agarilytica</name>
    <dbReference type="NCBI Taxonomy" id="1385975"/>
    <lineage>
        <taxon>Bacteria</taxon>
        <taxon>Pseudomonadati</taxon>
        <taxon>Planctomycetota</taxon>
        <taxon>Phycisphaerae</taxon>
        <taxon>Phycisphaerales</taxon>
        <taxon>Phycisphaeraceae</taxon>
        <taxon>Algisphaera</taxon>
    </lineage>
</organism>